<name>A0AAN1VQU6_TETHN</name>
<evidence type="ECO:0000313" key="2">
    <source>
        <dbReference type="EMBL" id="BAK94399.1"/>
    </source>
</evidence>
<accession>A0AAN1VQU6</accession>
<dbReference type="AlphaFoldDB" id="A0AAN1VQU6"/>
<dbReference type="InterPro" id="IPR032710">
    <property type="entry name" value="NTF2-like_dom_sf"/>
</dbReference>
<protein>
    <recommendedName>
        <fullName evidence="1">SnoaL-like domain-containing protein</fullName>
    </recommendedName>
</protein>
<evidence type="ECO:0000259" key="1">
    <source>
        <dbReference type="Pfam" id="PF12680"/>
    </source>
</evidence>
<proteinExistence type="predicted"/>
<dbReference type="EMBL" id="AP012046">
    <property type="protein sequence ID" value="BAK94399.1"/>
    <property type="molecule type" value="Genomic_DNA"/>
</dbReference>
<dbReference type="InterPro" id="IPR037401">
    <property type="entry name" value="SnoaL-like"/>
</dbReference>
<reference evidence="2 3" key="1">
    <citation type="submission" date="2011-01" db="EMBL/GenBank/DDBJ databases">
        <title>Whole genome sequence of Tetragenococcus halophilus NBRC 12172.</title>
        <authorList>
            <person name="Nakazawa H."/>
            <person name="Omata S."/>
            <person name="Koga C."/>
            <person name="Watanabe Y."/>
            <person name="Katano Y."/>
            <person name="Ito N."/>
            <person name="Tsukatani N."/>
            <person name="Ankai A."/>
            <person name="Oguchi A."/>
            <person name="Fukui S."/>
            <person name="Yashiro I."/>
            <person name="Kamata S."/>
            <person name="Hashimoto Y."/>
            <person name="Yamazaki J."/>
            <person name="Taguchi H."/>
            <person name="Tanaka A."/>
            <person name="Koyama T."/>
            <person name="Ichige A."/>
            <person name="Hanya Y."/>
            <person name="Tanikawa S."/>
            <person name="Yamazaki S."/>
            <person name="Fujita N."/>
        </authorList>
    </citation>
    <scope>NUCLEOTIDE SEQUENCE [LARGE SCALE GENOMIC DNA]</scope>
    <source>
        <strain evidence="3">DSM 20338 / JCM 20259 / NCIMB 9735 / NBRC 12172</strain>
    </source>
</reference>
<dbReference type="Pfam" id="PF12680">
    <property type="entry name" value="SnoaL_2"/>
    <property type="match status" value="1"/>
</dbReference>
<dbReference type="Gene3D" id="3.10.450.50">
    <property type="match status" value="1"/>
</dbReference>
<sequence length="126" mass="14796">MDNKKIAIQYFEAVEARSHEKIMELFDENCEVFFAAFGIAKGWDAFEQVNKQLVQYFKQLFFRKEAFIFTVEKNRIVVEGTEYGQLSEGQTIENNHFCNVFEINEENGLIQRMYAYTDPNLGLNVN</sequence>
<dbReference type="Proteomes" id="UP000002663">
    <property type="component" value="Chromosome"/>
</dbReference>
<evidence type="ECO:0000313" key="3">
    <source>
        <dbReference type="Proteomes" id="UP000002663"/>
    </source>
</evidence>
<dbReference type="KEGG" id="thl:TEH_10720"/>
<dbReference type="RefSeq" id="WP_014124459.1">
    <property type="nucleotide sequence ID" value="NC_016052.1"/>
</dbReference>
<organism evidence="2 3">
    <name type="scientific">Tetragenococcus halophilus (strain DSM 20338 / JCM 20259 / NCIMB 9735 / NBRC 12172)</name>
    <name type="common">Pediococcus halophilus</name>
    <dbReference type="NCBI Taxonomy" id="945021"/>
    <lineage>
        <taxon>Bacteria</taxon>
        <taxon>Bacillati</taxon>
        <taxon>Bacillota</taxon>
        <taxon>Bacilli</taxon>
        <taxon>Lactobacillales</taxon>
        <taxon>Enterococcaceae</taxon>
        <taxon>Tetragenococcus</taxon>
    </lineage>
</organism>
<gene>
    <name evidence="2" type="ordered locus">TEH_10720</name>
</gene>
<feature type="domain" description="SnoaL-like" evidence="1">
    <location>
        <begin position="9"/>
        <end position="112"/>
    </location>
</feature>
<dbReference type="SUPFAM" id="SSF54427">
    <property type="entry name" value="NTF2-like"/>
    <property type="match status" value="1"/>
</dbReference>